<proteinExistence type="predicted"/>
<evidence type="ECO:0000313" key="1">
    <source>
        <dbReference type="EMBL" id="KAK0131235.1"/>
    </source>
</evidence>
<organism evidence="1 2">
    <name type="scientific">Merluccius polli</name>
    <name type="common">Benguela hake</name>
    <name type="synonym">Merluccius cadenati</name>
    <dbReference type="NCBI Taxonomy" id="89951"/>
    <lineage>
        <taxon>Eukaryota</taxon>
        <taxon>Metazoa</taxon>
        <taxon>Chordata</taxon>
        <taxon>Craniata</taxon>
        <taxon>Vertebrata</taxon>
        <taxon>Euteleostomi</taxon>
        <taxon>Actinopterygii</taxon>
        <taxon>Neopterygii</taxon>
        <taxon>Teleostei</taxon>
        <taxon>Neoteleostei</taxon>
        <taxon>Acanthomorphata</taxon>
        <taxon>Zeiogadaria</taxon>
        <taxon>Gadariae</taxon>
        <taxon>Gadiformes</taxon>
        <taxon>Gadoidei</taxon>
        <taxon>Merlucciidae</taxon>
        <taxon>Merluccius</taxon>
    </lineage>
</organism>
<evidence type="ECO:0000313" key="2">
    <source>
        <dbReference type="Proteomes" id="UP001174136"/>
    </source>
</evidence>
<protein>
    <submittedName>
        <fullName evidence="1">Uncharacterized protein</fullName>
    </submittedName>
</protein>
<reference evidence="1" key="1">
    <citation type="journal article" date="2023" name="Front. Mar. Sci.">
        <title>A new Merluccius polli reference genome to investigate the effects of global change in West African waters.</title>
        <authorList>
            <person name="Mateo J.L."/>
            <person name="Blanco-Fernandez C."/>
            <person name="Garcia-Vazquez E."/>
            <person name="Machado-Schiaffino G."/>
        </authorList>
    </citation>
    <scope>NUCLEOTIDE SEQUENCE</scope>
    <source>
        <strain evidence="1">C29</strain>
        <tissue evidence="1">Fin</tissue>
    </source>
</reference>
<dbReference type="EMBL" id="JAOPHQ010006556">
    <property type="protein sequence ID" value="KAK0131235.1"/>
    <property type="molecule type" value="Genomic_DNA"/>
</dbReference>
<dbReference type="PANTHER" id="PTHR33480:SF5">
    <property type="entry name" value="SI:DKEY-51D8.9"/>
    <property type="match status" value="1"/>
</dbReference>
<name>A0AA47M085_MERPO</name>
<sequence>MSVSSFSARQTWSHPDVELALTDLEKKLCHHFQRIEIKGKRGRKVPLLLTPEMQASMDLLNKTRNACEVPENNAFFFARPQALTHFRGSDVIRQVAQSCGARNPEALSSTKLRKHVATMSQILNLKEN</sequence>
<keyword evidence="2" id="KW-1185">Reference proteome</keyword>
<accession>A0AA47M085</accession>
<gene>
    <name evidence="1" type="ORF">N1851_034057</name>
</gene>
<dbReference type="PANTHER" id="PTHR33480">
    <property type="entry name" value="SET DOMAIN-CONTAINING PROTEIN-RELATED"/>
    <property type="match status" value="1"/>
</dbReference>
<dbReference type="AlphaFoldDB" id="A0AA47M085"/>
<comment type="caution">
    <text evidence="1">The sequence shown here is derived from an EMBL/GenBank/DDBJ whole genome shotgun (WGS) entry which is preliminary data.</text>
</comment>
<dbReference type="Proteomes" id="UP001174136">
    <property type="component" value="Unassembled WGS sequence"/>
</dbReference>